<evidence type="ECO:0000259" key="6">
    <source>
        <dbReference type="Pfam" id="PF03931"/>
    </source>
</evidence>
<comment type="similarity">
    <text evidence="2">Belongs to the SKP1 family.</text>
</comment>
<dbReference type="AlphaFoldDB" id="A0AA39I8H3"/>
<dbReference type="Gene3D" id="3.30.710.10">
    <property type="entry name" value="Potassium Channel Kv1.1, Chain A"/>
    <property type="match status" value="1"/>
</dbReference>
<dbReference type="InterPro" id="IPR016073">
    <property type="entry name" value="Skp1_comp_POZ"/>
</dbReference>
<dbReference type="SMART" id="SM00512">
    <property type="entry name" value="Skp1"/>
    <property type="match status" value="1"/>
</dbReference>
<feature type="region of interest" description="Disordered" evidence="5">
    <location>
        <begin position="38"/>
        <end position="69"/>
    </location>
</feature>
<dbReference type="GO" id="GO:0005634">
    <property type="term" value="C:nucleus"/>
    <property type="evidence" value="ECO:0007669"/>
    <property type="project" value="UniProtKB-SubCell"/>
</dbReference>
<dbReference type="InterPro" id="IPR001232">
    <property type="entry name" value="SKP1-like"/>
</dbReference>
<dbReference type="PANTHER" id="PTHR20648">
    <property type="entry name" value="ELONGIN-C"/>
    <property type="match status" value="1"/>
</dbReference>
<gene>
    <name evidence="7" type="ORF">QR680_013495</name>
</gene>
<protein>
    <recommendedName>
        <fullName evidence="3">Elongin-C</fullName>
    </recommendedName>
</protein>
<evidence type="ECO:0000256" key="4">
    <source>
        <dbReference type="ARBA" id="ARBA00023242"/>
    </source>
</evidence>
<evidence type="ECO:0000313" key="7">
    <source>
        <dbReference type="EMBL" id="KAK0418314.1"/>
    </source>
</evidence>
<proteinExistence type="inferred from homology"/>
<dbReference type="FunFam" id="3.30.710.10:FF:000035">
    <property type="entry name" value="Elongin C transcription elongation factor"/>
    <property type="match status" value="1"/>
</dbReference>
<evidence type="ECO:0000313" key="8">
    <source>
        <dbReference type="Proteomes" id="UP001175271"/>
    </source>
</evidence>
<feature type="domain" description="SKP1 component POZ" evidence="6">
    <location>
        <begin position="73"/>
        <end position="131"/>
    </location>
</feature>
<keyword evidence="8" id="KW-1185">Reference proteome</keyword>
<dbReference type="InterPro" id="IPR039948">
    <property type="entry name" value="ELC1"/>
</dbReference>
<sequence length="161" mass="18060">MESFWSLNTVAICRKIPLNKAPILDLNIKAKMSSFTQLSNNDLSPNEPEATHEETVEDSPASLPEERTFEDPVTLISAEGEEVVIEREHAMISGTLRNMLLGPRDGDSTVHLPSIPRHILEIVSQYLEYNHANREVKEPADFDVPSEHAKDIMLAAHFLDC</sequence>
<dbReference type="SUPFAM" id="SSF54695">
    <property type="entry name" value="POZ domain"/>
    <property type="match status" value="1"/>
</dbReference>
<evidence type="ECO:0000256" key="1">
    <source>
        <dbReference type="ARBA" id="ARBA00004123"/>
    </source>
</evidence>
<organism evidence="7 8">
    <name type="scientific">Steinernema hermaphroditum</name>
    <dbReference type="NCBI Taxonomy" id="289476"/>
    <lineage>
        <taxon>Eukaryota</taxon>
        <taxon>Metazoa</taxon>
        <taxon>Ecdysozoa</taxon>
        <taxon>Nematoda</taxon>
        <taxon>Chromadorea</taxon>
        <taxon>Rhabditida</taxon>
        <taxon>Tylenchina</taxon>
        <taxon>Panagrolaimomorpha</taxon>
        <taxon>Strongyloidoidea</taxon>
        <taxon>Steinernematidae</taxon>
        <taxon>Steinernema</taxon>
    </lineage>
</organism>
<comment type="subcellular location">
    <subcellularLocation>
        <location evidence="1">Nucleus</location>
    </subcellularLocation>
</comment>
<dbReference type="InterPro" id="IPR011333">
    <property type="entry name" value="SKP1/BTB/POZ_sf"/>
</dbReference>
<dbReference type="GO" id="GO:0006511">
    <property type="term" value="P:ubiquitin-dependent protein catabolic process"/>
    <property type="evidence" value="ECO:0007669"/>
    <property type="project" value="InterPro"/>
</dbReference>
<accession>A0AA39I8H3</accession>
<dbReference type="Pfam" id="PF03931">
    <property type="entry name" value="Skp1_POZ"/>
    <property type="match status" value="1"/>
</dbReference>
<dbReference type="Proteomes" id="UP001175271">
    <property type="component" value="Unassembled WGS sequence"/>
</dbReference>
<dbReference type="EMBL" id="JAUCMV010000002">
    <property type="protein sequence ID" value="KAK0418314.1"/>
    <property type="molecule type" value="Genomic_DNA"/>
</dbReference>
<comment type="caution">
    <text evidence="7">The sequence shown here is derived from an EMBL/GenBank/DDBJ whole genome shotgun (WGS) entry which is preliminary data.</text>
</comment>
<reference evidence="7" key="1">
    <citation type="submission" date="2023-06" db="EMBL/GenBank/DDBJ databases">
        <title>Genomic analysis of the entomopathogenic nematode Steinernema hermaphroditum.</title>
        <authorList>
            <person name="Schwarz E.M."/>
            <person name="Heppert J.K."/>
            <person name="Baniya A."/>
            <person name="Schwartz H.T."/>
            <person name="Tan C.-H."/>
            <person name="Antoshechkin I."/>
            <person name="Sternberg P.W."/>
            <person name="Goodrich-Blair H."/>
            <person name="Dillman A.R."/>
        </authorList>
    </citation>
    <scope>NUCLEOTIDE SEQUENCE</scope>
    <source>
        <strain evidence="7">PS9179</strain>
        <tissue evidence="7">Whole animal</tissue>
    </source>
</reference>
<evidence type="ECO:0000256" key="3">
    <source>
        <dbReference type="ARBA" id="ARBA00021347"/>
    </source>
</evidence>
<name>A0AA39I8H3_9BILA</name>
<evidence type="ECO:0000256" key="2">
    <source>
        <dbReference type="ARBA" id="ARBA00009993"/>
    </source>
</evidence>
<keyword evidence="4" id="KW-0539">Nucleus</keyword>
<evidence type="ECO:0000256" key="5">
    <source>
        <dbReference type="SAM" id="MobiDB-lite"/>
    </source>
</evidence>